<organism evidence="1">
    <name type="scientific">marine sediment metagenome</name>
    <dbReference type="NCBI Taxonomy" id="412755"/>
    <lineage>
        <taxon>unclassified sequences</taxon>
        <taxon>metagenomes</taxon>
        <taxon>ecological metagenomes</taxon>
    </lineage>
</organism>
<proteinExistence type="predicted"/>
<name>X1PI29_9ZZZZ</name>
<sequence>MPRKERERRYISEYMLKTWPEGGWQLNVELGPIPQEYVDRYGLGKAAAIFRPTRPRVDAIRWQPDKYYLIEAKIRDIKAGIGDLSYYRGMAERTPDLPFYDGQPIICRLVVPWMIE</sequence>
<dbReference type="EMBL" id="BARV01015427">
    <property type="protein sequence ID" value="GAI30519.1"/>
    <property type="molecule type" value="Genomic_DNA"/>
</dbReference>
<protein>
    <submittedName>
        <fullName evidence="1">Uncharacterized protein</fullName>
    </submittedName>
</protein>
<dbReference type="AlphaFoldDB" id="X1PI29"/>
<accession>X1PI29</accession>
<comment type="caution">
    <text evidence="1">The sequence shown here is derived from an EMBL/GenBank/DDBJ whole genome shotgun (WGS) entry which is preliminary data.</text>
</comment>
<evidence type="ECO:0000313" key="1">
    <source>
        <dbReference type="EMBL" id="GAI30519.1"/>
    </source>
</evidence>
<gene>
    <name evidence="1" type="ORF">S06H3_26655</name>
</gene>
<reference evidence="1" key="1">
    <citation type="journal article" date="2014" name="Front. Microbiol.">
        <title>High frequency of phylogenetically diverse reductive dehalogenase-homologous genes in deep subseafloor sedimentary metagenomes.</title>
        <authorList>
            <person name="Kawai M."/>
            <person name="Futagami T."/>
            <person name="Toyoda A."/>
            <person name="Takaki Y."/>
            <person name="Nishi S."/>
            <person name="Hori S."/>
            <person name="Arai W."/>
            <person name="Tsubouchi T."/>
            <person name="Morono Y."/>
            <person name="Uchiyama I."/>
            <person name="Ito T."/>
            <person name="Fujiyama A."/>
            <person name="Inagaki F."/>
            <person name="Takami H."/>
        </authorList>
    </citation>
    <scope>NUCLEOTIDE SEQUENCE</scope>
    <source>
        <strain evidence="1">Expedition CK06-06</strain>
    </source>
</reference>
<feature type="non-terminal residue" evidence="1">
    <location>
        <position position="116"/>
    </location>
</feature>